<name>A0A820S9U3_9BILA</name>
<proteinExistence type="predicted"/>
<sequence>YTDNPQASSASNDIDAIQQQPKYYLRDKYDEQLAYNQSNDQTSTASNHTDKRYGNLGTTNNIHLSYKTSMDRHQSNKHYQRKVLKLEKKPIKFCTQDAK</sequence>
<dbReference type="AlphaFoldDB" id="A0A820S9U3"/>
<reference evidence="2" key="1">
    <citation type="submission" date="2021-02" db="EMBL/GenBank/DDBJ databases">
        <authorList>
            <person name="Nowell W R."/>
        </authorList>
    </citation>
    <scope>NUCLEOTIDE SEQUENCE</scope>
</reference>
<evidence type="ECO:0000313" key="2">
    <source>
        <dbReference type="EMBL" id="CAF4449166.1"/>
    </source>
</evidence>
<organism evidence="2 3">
    <name type="scientific">Adineta steineri</name>
    <dbReference type="NCBI Taxonomy" id="433720"/>
    <lineage>
        <taxon>Eukaryota</taxon>
        <taxon>Metazoa</taxon>
        <taxon>Spiralia</taxon>
        <taxon>Gnathifera</taxon>
        <taxon>Rotifera</taxon>
        <taxon>Eurotatoria</taxon>
        <taxon>Bdelloidea</taxon>
        <taxon>Adinetida</taxon>
        <taxon>Adinetidae</taxon>
        <taxon>Adineta</taxon>
    </lineage>
</organism>
<comment type="caution">
    <text evidence="2">The sequence shown here is derived from an EMBL/GenBank/DDBJ whole genome shotgun (WGS) entry which is preliminary data.</text>
</comment>
<dbReference type="EMBL" id="CAJOBB010031239">
    <property type="protein sequence ID" value="CAF4449166.1"/>
    <property type="molecule type" value="Genomic_DNA"/>
</dbReference>
<accession>A0A820S9U3</accession>
<feature type="non-terminal residue" evidence="2">
    <location>
        <position position="99"/>
    </location>
</feature>
<dbReference type="Proteomes" id="UP000663868">
    <property type="component" value="Unassembled WGS sequence"/>
</dbReference>
<gene>
    <name evidence="2" type="ORF">KXQ929_LOCUS53849</name>
</gene>
<evidence type="ECO:0000256" key="1">
    <source>
        <dbReference type="SAM" id="MobiDB-lite"/>
    </source>
</evidence>
<protein>
    <submittedName>
        <fullName evidence="2">Uncharacterized protein</fullName>
    </submittedName>
</protein>
<feature type="region of interest" description="Disordered" evidence="1">
    <location>
        <begin position="36"/>
        <end position="60"/>
    </location>
</feature>
<feature type="compositionally biased region" description="Polar residues" evidence="1">
    <location>
        <begin position="36"/>
        <end position="47"/>
    </location>
</feature>
<evidence type="ECO:0000313" key="3">
    <source>
        <dbReference type="Proteomes" id="UP000663868"/>
    </source>
</evidence>